<name>A0A6J7ES08_9ZZZZ</name>
<proteinExistence type="predicted"/>
<evidence type="ECO:0000256" key="2">
    <source>
        <dbReference type="SAM" id="Phobius"/>
    </source>
</evidence>
<dbReference type="Pfam" id="PF03929">
    <property type="entry name" value="PepSY_TM"/>
    <property type="match status" value="1"/>
</dbReference>
<accession>A0A6J7ES08</accession>
<gene>
    <name evidence="3" type="ORF">UFOPK3472_00816</name>
</gene>
<keyword evidence="2" id="KW-0472">Membrane</keyword>
<keyword evidence="2" id="KW-1133">Transmembrane helix</keyword>
<dbReference type="InterPro" id="IPR005625">
    <property type="entry name" value="PepSY-ass_TM"/>
</dbReference>
<evidence type="ECO:0000256" key="1">
    <source>
        <dbReference type="SAM" id="MobiDB-lite"/>
    </source>
</evidence>
<feature type="compositionally biased region" description="Low complexity" evidence="1">
    <location>
        <begin position="8"/>
        <end position="19"/>
    </location>
</feature>
<sequence>MDARVRQRSSSASEAARAALVPEPRKRGRARALSWHGTVGVWIIAALLLLSVTGLTWSRYAGETIGDVRTALS</sequence>
<evidence type="ECO:0000313" key="3">
    <source>
        <dbReference type="EMBL" id="CAB4882899.1"/>
    </source>
</evidence>
<organism evidence="3">
    <name type="scientific">freshwater metagenome</name>
    <dbReference type="NCBI Taxonomy" id="449393"/>
    <lineage>
        <taxon>unclassified sequences</taxon>
        <taxon>metagenomes</taxon>
        <taxon>ecological metagenomes</taxon>
    </lineage>
</organism>
<reference evidence="3" key="1">
    <citation type="submission" date="2020-05" db="EMBL/GenBank/DDBJ databases">
        <authorList>
            <person name="Chiriac C."/>
            <person name="Salcher M."/>
            <person name="Ghai R."/>
            <person name="Kavagutti S V."/>
        </authorList>
    </citation>
    <scope>NUCLEOTIDE SEQUENCE</scope>
</reference>
<protein>
    <submittedName>
        <fullName evidence="3">Unannotated protein</fullName>
    </submittedName>
</protein>
<dbReference type="EMBL" id="CAFBLX010000037">
    <property type="protein sequence ID" value="CAB4882899.1"/>
    <property type="molecule type" value="Genomic_DNA"/>
</dbReference>
<dbReference type="AlphaFoldDB" id="A0A6J7ES08"/>
<feature type="region of interest" description="Disordered" evidence="1">
    <location>
        <begin position="1"/>
        <end position="20"/>
    </location>
</feature>
<keyword evidence="2" id="KW-0812">Transmembrane</keyword>
<feature type="transmembrane region" description="Helical" evidence="2">
    <location>
        <begin position="33"/>
        <end position="57"/>
    </location>
</feature>